<keyword evidence="4 7" id="KW-0808">Transferase</keyword>
<keyword evidence="2" id="KW-1003">Cell membrane</keyword>
<keyword evidence="3" id="KW-0328">Glycosyltransferase</keyword>
<dbReference type="RefSeq" id="WP_154570310.1">
    <property type="nucleotide sequence ID" value="NZ_VWSJ01000006.1"/>
</dbReference>
<keyword evidence="5" id="KW-0472">Membrane</keyword>
<evidence type="ECO:0000256" key="2">
    <source>
        <dbReference type="ARBA" id="ARBA00022475"/>
    </source>
</evidence>
<organism evidence="7 8">
    <name type="scientific">Campylobacter portucalensis</name>
    <dbReference type="NCBI Taxonomy" id="2608384"/>
    <lineage>
        <taxon>Bacteria</taxon>
        <taxon>Pseudomonadati</taxon>
        <taxon>Campylobacterota</taxon>
        <taxon>Epsilonproteobacteria</taxon>
        <taxon>Campylobacterales</taxon>
        <taxon>Campylobacteraceae</taxon>
        <taxon>Campylobacter</taxon>
    </lineage>
</organism>
<dbReference type="PANTHER" id="PTHR43646:SF2">
    <property type="entry name" value="GLYCOSYLTRANSFERASE 2-LIKE DOMAIN-CONTAINING PROTEIN"/>
    <property type="match status" value="1"/>
</dbReference>
<protein>
    <submittedName>
        <fullName evidence="7">Glycosyltransferase</fullName>
    </submittedName>
</protein>
<evidence type="ECO:0000313" key="8">
    <source>
        <dbReference type="Proteomes" id="UP000476338"/>
    </source>
</evidence>
<evidence type="ECO:0000259" key="6">
    <source>
        <dbReference type="Pfam" id="PF00535"/>
    </source>
</evidence>
<dbReference type="InterPro" id="IPR029044">
    <property type="entry name" value="Nucleotide-diphossugar_trans"/>
</dbReference>
<dbReference type="AlphaFoldDB" id="A0A6L5WJM4"/>
<reference evidence="7 8" key="2">
    <citation type="submission" date="2020-03" db="EMBL/GenBank/DDBJ databases">
        <title>Campylobacter portucalensis sp. nov., a new species of Campylobacter isolated from the reproductive tract of bulls.</title>
        <authorList>
            <person name="Silva M.F."/>
            <person name="Pereira G."/>
            <person name="Carneiro C."/>
            <person name="Hemphill A."/>
            <person name="Mateus L."/>
            <person name="Lopes-Da-Costa L."/>
            <person name="Silva E."/>
        </authorList>
    </citation>
    <scope>NUCLEOTIDE SEQUENCE [LARGE SCALE GENOMIC DNA]</scope>
    <source>
        <strain evidence="7 8">FMV-PI01</strain>
    </source>
</reference>
<comment type="subcellular location">
    <subcellularLocation>
        <location evidence="1">Cell membrane</location>
    </subcellularLocation>
</comment>
<dbReference type="Gene3D" id="3.90.550.10">
    <property type="entry name" value="Spore Coat Polysaccharide Biosynthesis Protein SpsA, Chain A"/>
    <property type="match status" value="1"/>
</dbReference>
<dbReference type="EMBL" id="VWSJ01000006">
    <property type="protein sequence ID" value="MSN96043.1"/>
    <property type="molecule type" value="Genomic_DNA"/>
</dbReference>
<dbReference type="InterPro" id="IPR001173">
    <property type="entry name" value="Glyco_trans_2-like"/>
</dbReference>
<evidence type="ECO:0000313" key="7">
    <source>
        <dbReference type="EMBL" id="MSN96043.1"/>
    </source>
</evidence>
<dbReference type="GO" id="GO:0005886">
    <property type="term" value="C:plasma membrane"/>
    <property type="evidence" value="ECO:0007669"/>
    <property type="project" value="UniProtKB-SubCell"/>
</dbReference>
<evidence type="ECO:0000256" key="5">
    <source>
        <dbReference type="ARBA" id="ARBA00023136"/>
    </source>
</evidence>
<keyword evidence="8" id="KW-1185">Reference proteome</keyword>
<gene>
    <name evidence="7" type="ORF">F1B92_02350</name>
</gene>
<dbReference type="PANTHER" id="PTHR43646">
    <property type="entry name" value="GLYCOSYLTRANSFERASE"/>
    <property type="match status" value="1"/>
</dbReference>
<comment type="caution">
    <text evidence="7">The sequence shown here is derived from an EMBL/GenBank/DDBJ whole genome shotgun (WGS) entry which is preliminary data.</text>
</comment>
<reference evidence="7 8" key="1">
    <citation type="submission" date="2019-09" db="EMBL/GenBank/DDBJ databases">
        <authorList>
            <person name="Silva M."/>
            <person name="Pereira G."/>
            <person name="Lopes-Da-Costa L."/>
            <person name="Silva E."/>
        </authorList>
    </citation>
    <scope>NUCLEOTIDE SEQUENCE [LARGE SCALE GENOMIC DNA]</scope>
    <source>
        <strain evidence="7 8">FMV-PI01</strain>
    </source>
</reference>
<evidence type="ECO:0000256" key="1">
    <source>
        <dbReference type="ARBA" id="ARBA00004236"/>
    </source>
</evidence>
<feature type="domain" description="Glycosyltransferase 2-like" evidence="6">
    <location>
        <begin position="4"/>
        <end position="99"/>
    </location>
</feature>
<accession>A0A6L5WJM4</accession>
<dbReference type="Proteomes" id="UP000476338">
    <property type="component" value="Unassembled WGS sequence"/>
</dbReference>
<dbReference type="SUPFAM" id="SSF53448">
    <property type="entry name" value="Nucleotide-diphospho-sugar transferases"/>
    <property type="match status" value="1"/>
</dbReference>
<dbReference type="Pfam" id="PF00535">
    <property type="entry name" value="Glycos_transf_2"/>
    <property type="match status" value="1"/>
</dbReference>
<evidence type="ECO:0000256" key="3">
    <source>
        <dbReference type="ARBA" id="ARBA00022676"/>
    </source>
</evidence>
<evidence type="ECO:0000256" key="4">
    <source>
        <dbReference type="ARBA" id="ARBA00022679"/>
    </source>
</evidence>
<sequence length="217" mass="25111">MALSIIIITLNDPNLPILLSQISKFDGKFEVIVVNAGNSLNLDGKIKLIENTPKNRGLQLNLGAKEAKFDKFWFLHSDSLIDKNSLNLILNALKNSQIGCFKIKFDKKSLIMKILEICSNLRVKFRNIAFGDQGIFMTKEFYNEMNGFKEIPIMEDYDFSIRVKNKGVKFHQLNSSIITSSKRFNKPLKTIFKMQILQFKFRKKYDIKSIEDAYKKI</sequence>
<name>A0A6L5WJM4_9BACT</name>
<dbReference type="GO" id="GO:0016757">
    <property type="term" value="F:glycosyltransferase activity"/>
    <property type="evidence" value="ECO:0007669"/>
    <property type="project" value="UniProtKB-KW"/>
</dbReference>
<proteinExistence type="predicted"/>